<dbReference type="HOGENOM" id="CLU_2850687_0_0_1"/>
<feature type="region of interest" description="Disordered" evidence="1">
    <location>
        <begin position="1"/>
        <end position="29"/>
    </location>
</feature>
<dbReference type="AlphaFoldDB" id="A0A0C3KLC9"/>
<evidence type="ECO:0000313" key="2">
    <source>
        <dbReference type="EMBL" id="KIO10402.1"/>
    </source>
</evidence>
<protein>
    <submittedName>
        <fullName evidence="2">Uncharacterized protein</fullName>
    </submittedName>
</protein>
<name>A0A0C3KLC9_PISTI</name>
<dbReference type="Proteomes" id="UP000054217">
    <property type="component" value="Unassembled WGS sequence"/>
</dbReference>
<sequence length="65" mass="7116">MPSMISVVGDPPPVSRPRIDSGMSGGRDLVTQESRKFGHPCECVRWPPSWITSVDIETSPLHVSI</sequence>
<accession>A0A0C3KLC9</accession>
<dbReference type="EMBL" id="KN831952">
    <property type="protein sequence ID" value="KIO10402.1"/>
    <property type="molecule type" value="Genomic_DNA"/>
</dbReference>
<reference evidence="2 3" key="1">
    <citation type="submission" date="2014-04" db="EMBL/GenBank/DDBJ databases">
        <authorList>
            <consortium name="DOE Joint Genome Institute"/>
            <person name="Kuo A."/>
            <person name="Kohler A."/>
            <person name="Costa M.D."/>
            <person name="Nagy L.G."/>
            <person name="Floudas D."/>
            <person name="Copeland A."/>
            <person name="Barry K.W."/>
            <person name="Cichocki N."/>
            <person name="Veneault-Fourrey C."/>
            <person name="LaButti K."/>
            <person name="Lindquist E.A."/>
            <person name="Lipzen A."/>
            <person name="Lundell T."/>
            <person name="Morin E."/>
            <person name="Murat C."/>
            <person name="Sun H."/>
            <person name="Tunlid A."/>
            <person name="Henrissat B."/>
            <person name="Grigoriev I.V."/>
            <person name="Hibbett D.S."/>
            <person name="Martin F."/>
            <person name="Nordberg H.P."/>
            <person name="Cantor M.N."/>
            <person name="Hua S.X."/>
        </authorList>
    </citation>
    <scope>NUCLEOTIDE SEQUENCE [LARGE SCALE GENOMIC DNA]</scope>
    <source>
        <strain evidence="2 3">Marx 270</strain>
    </source>
</reference>
<keyword evidence="3" id="KW-1185">Reference proteome</keyword>
<evidence type="ECO:0000313" key="3">
    <source>
        <dbReference type="Proteomes" id="UP000054217"/>
    </source>
</evidence>
<reference evidence="3" key="2">
    <citation type="submission" date="2015-01" db="EMBL/GenBank/DDBJ databases">
        <title>Evolutionary Origins and Diversification of the Mycorrhizal Mutualists.</title>
        <authorList>
            <consortium name="DOE Joint Genome Institute"/>
            <consortium name="Mycorrhizal Genomics Consortium"/>
            <person name="Kohler A."/>
            <person name="Kuo A."/>
            <person name="Nagy L.G."/>
            <person name="Floudas D."/>
            <person name="Copeland A."/>
            <person name="Barry K.W."/>
            <person name="Cichocki N."/>
            <person name="Veneault-Fourrey C."/>
            <person name="LaButti K."/>
            <person name="Lindquist E.A."/>
            <person name="Lipzen A."/>
            <person name="Lundell T."/>
            <person name="Morin E."/>
            <person name="Murat C."/>
            <person name="Riley R."/>
            <person name="Ohm R."/>
            <person name="Sun H."/>
            <person name="Tunlid A."/>
            <person name="Henrissat B."/>
            <person name="Grigoriev I.V."/>
            <person name="Hibbett D.S."/>
            <person name="Martin F."/>
        </authorList>
    </citation>
    <scope>NUCLEOTIDE SEQUENCE [LARGE SCALE GENOMIC DNA]</scope>
    <source>
        <strain evidence="3">Marx 270</strain>
    </source>
</reference>
<proteinExistence type="predicted"/>
<evidence type="ECO:0000256" key="1">
    <source>
        <dbReference type="SAM" id="MobiDB-lite"/>
    </source>
</evidence>
<organism evidence="2 3">
    <name type="scientific">Pisolithus tinctorius Marx 270</name>
    <dbReference type="NCBI Taxonomy" id="870435"/>
    <lineage>
        <taxon>Eukaryota</taxon>
        <taxon>Fungi</taxon>
        <taxon>Dikarya</taxon>
        <taxon>Basidiomycota</taxon>
        <taxon>Agaricomycotina</taxon>
        <taxon>Agaricomycetes</taxon>
        <taxon>Agaricomycetidae</taxon>
        <taxon>Boletales</taxon>
        <taxon>Sclerodermatineae</taxon>
        <taxon>Pisolithaceae</taxon>
        <taxon>Pisolithus</taxon>
    </lineage>
</organism>
<gene>
    <name evidence="2" type="ORF">M404DRAFT_995586</name>
</gene>
<dbReference type="InParanoid" id="A0A0C3KLC9"/>